<dbReference type="EnsemblMetazoa" id="GPPI012122-RA">
    <property type="protein sequence ID" value="GPPI012122-PA"/>
    <property type="gene ID" value="GPPI012122"/>
</dbReference>
<accession>A0A1B0AXL9</accession>
<dbReference type="AlphaFoldDB" id="A0A1B0AXL9"/>
<dbReference type="EMBL" id="JXJN01005315">
    <property type="status" value="NOT_ANNOTATED_CDS"/>
    <property type="molecule type" value="Genomic_DNA"/>
</dbReference>
<sequence>MTLVTAQQLSSNSDAQNLSRLLHIHAIANRGGGTDRSDSGSISEAGRRSSRTYSLESRSCDALPTNREKSWSKTSYVGLTKPH</sequence>
<dbReference type="Proteomes" id="UP000092460">
    <property type="component" value="Unassembled WGS sequence"/>
</dbReference>
<reference evidence="2" key="2">
    <citation type="submission" date="2020-05" db="UniProtKB">
        <authorList>
            <consortium name="EnsemblMetazoa"/>
        </authorList>
    </citation>
    <scope>IDENTIFICATION</scope>
    <source>
        <strain evidence="2">IAEA</strain>
    </source>
</reference>
<organism evidence="2 3">
    <name type="scientific">Glossina palpalis gambiensis</name>
    <dbReference type="NCBI Taxonomy" id="67801"/>
    <lineage>
        <taxon>Eukaryota</taxon>
        <taxon>Metazoa</taxon>
        <taxon>Ecdysozoa</taxon>
        <taxon>Arthropoda</taxon>
        <taxon>Hexapoda</taxon>
        <taxon>Insecta</taxon>
        <taxon>Pterygota</taxon>
        <taxon>Neoptera</taxon>
        <taxon>Endopterygota</taxon>
        <taxon>Diptera</taxon>
        <taxon>Brachycera</taxon>
        <taxon>Muscomorpha</taxon>
        <taxon>Hippoboscoidea</taxon>
        <taxon>Glossinidae</taxon>
        <taxon>Glossina</taxon>
    </lineage>
</organism>
<protein>
    <submittedName>
        <fullName evidence="2">Uncharacterized protein</fullName>
    </submittedName>
</protein>
<keyword evidence="3" id="KW-1185">Reference proteome</keyword>
<evidence type="ECO:0000313" key="3">
    <source>
        <dbReference type="Proteomes" id="UP000092460"/>
    </source>
</evidence>
<evidence type="ECO:0000313" key="2">
    <source>
        <dbReference type="EnsemblMetazoa" id="GPPI012122-PA"/>
    </source>
</evidence>
<evidence type="ECO:0000256" key="1">
    <source>
        <dbReference type="SAM" id="MobiDB-lite"/>
    </source>
</evidence>
<feature type="region of interest" description="Disordered" evidence="1">
    <location>
        <begin position="29"/>
        <end position="83"/>
    </location>
</feature>
<dbReference type="VEuPathDB" id="VectorBase:GPPI012122"/>
<proteinExistence type="predicted"/>
<reference evidence="3" key="1">
    <citation type="submission" date="2015-01" db="EMBL/GenBank/DDBJ databases">
        <authorList>
            <person name="Aksoy S."/>
            <person name="Warren W."/>
            <person name="Wilson R.K."/>
        </authorList>
    </citation>
    <scope>NUCLEOTIDE SEQUENCE [LARGE SCALE GENOMIC DNA]</scope>
    <source>
        <strain evidence="3">IAEA</strain>
    </source>
</reference>
<name>A0A1B0AXL9_9MUSC</name>